<dbReference type="Proteomes" id="UP001595904">
    <property type="component" value="Unassembled WGS sequence"/>
</dbReference>
<organism evidence="5 6">
    <name type="scientific">Steroidobacter flavus</name>
    <dbReference type="NCBI Taxonomy" id="1842136"/>
    <lineage>
        <taxon>Bacteria</taxon>
        <taxon>Pseudomonadati</taxon>
        <taxon>Pseudomonadota</taxon>
        <taxon>Gammaproteobacteria</taxon>
        <taxon>Steroidobacterales</taxon>
        <taxon>Steroidobacteraceae</taxon>
        <taxon>Steroidobacter</taxon>
    </lineage>
</organism>
<dbReference type="InterPro" id="IPR011057">
    <property type="entry name" value="Mss4-like_sf"/>
</dbReference>
<dbReference type="InterPro" id="IPR006913">
    <property type="entry name" value="CENP-V/GFA"/>
</dbReference>
<dbReference type="PANTHER" id="PTHR28620">
    <property type="entry name" value="CENTROMERE PROTEIN V"/>
    <property type="match status" value="1"/>
</dbReference>
<sequence length="115" mass="12661">MKYTGSCHCGDIGFEFEGTFDEVMECNCSHCSRKGYLLTFIPHEQLTVSKGADCLSTYTFNRHVIQHHFCGKCGCAPFGVGVNPKGGKMAAINVRCLEEFDLAGIKRKPVDGKSF</sequence>
<dbReference type="SUPFAM" id="SSF51316">
    <property type="entry name" value="Mss4-like"/>
    <property type="match status" value="1"/>
</dbReference>
<reference evidence="6" key="1">
    <citation type="journal article" date="2019" name="Int. J. Syst. Evol. Microbiol.">
        <title>The Global Catalogue of Microorganisms (GCM) 10K type strain sequencing project: providing services to taxonomists for standard genome sequencing and annotation.</title>
        <authorList>
            <consortium name="The Broad Institute Genomics Platform"/>
            <consortium name="The Broad Institute Genome Sequencing Center for Infectious Disease"/>
            <person name="Wu L."/>
            <person name="Ma J."/>
        </authorList>
    </citation>
    <scope>NUCLEOTIDE SEQUENCE [LARGE SCALE GENOMIC DNA]</scope>
    <source>
        <strain evidence="6">CGMCC 1.10759</strain>
    </source>
</reference>
<feature type="domain" description="CENP-V/GFA" evidence="4">
    <location>
        <begin position="3"/>
        <end position="115"/>
    </location>
</feature>
<accession>A0ABV8SPB9</accession>
<dbReference type="Pfam" id="PF04828">
    <property type="entry name" value="GFA"/>
    <property type="match status" value="1"/>
</dbReference>
<proteinExistence type="inferred from homology"/>
<evidence type="ECO:0000256" key="2">
    <source>
        <dbReference type="ARBA" id="ARBA00022723"/>
    </source>
</evidence>
<dbReference type="Gene3D" id="2.170.150.70">
    <property type="match status" value="1"/>
</dbReference>
<name>A0ABV8SPB9_9GAMM</name>
<keyword evidence="6" id="KW-1185">Reference proteome</keyword>
<dbReference type="InterPro" id="IPR052355">
    <property type="entry name" value="CENP-V-like"/>
</dbReference>
<evidence type="ECO:0000256" key="1">
    <source>
        <dbReference type="ARBA" id="ARBA00005495"/>
    </source>
</evidence>
<comment type="caution">
    <text evidence="5">The sequence shown here is derived from an EMBL/GenBank/DDBJ whole genome shotgun (WGS) entry which is preliminary data.</text>
</comment>
<dbReference type="PANTHER" id="PTHR28620:SF1">
    <property type="entry name" value="CENP-V_GFA DOMAIN-CONTAINING PROTEIN"/>
    <property type="match status" value="1"/>
</dbReference>
<protein>
    <submittedName>
        <fullName evidence="5">GFA family protein</fullName>
    </submittedName>
</protein>
<keyword evidence="3" id="KW-0862">Zinc</keyword>
<dbReference type="RefSeq" id="WP_380595860.1">
    <property type="nucleotide sequence ID" value="NZ_JBHSDU010000003.1"/>
</dbReference>
<dbReference type="EMBL" id="JBHSDU010000003">
    <property type="protein sequence ID" value="MFC4308778.1"/>
    <property type="molecule type" value="Genomic_DNA"/>
</dbReference>
<gene>
    <name evidence="5" type="ORF">ACFPN2_06760</name>
</gene>
<comment type="similarity">
    <text evidence="1">Belongs to the Gfa family.</text>
</comment>
<keyword evidence="2" id="KW-0479">Metal-binding</keyword>
<evidence type="ECO:0000259" key="4">
    <source>
        <dbReference type="PROSITE" id="PS51891"/>
    </source>
</evidence>
<evidence type="ECO:0000313" key="6">
    <source>
        <dbReference type="Proteomes" id="UP001595904"/>
    </source>
</evidence>
<dbReference type="PROSITE" id="PS51891">
    <property type="entry name" value="CENP_V_GFA"/>
    <property type="match status" value="1"/>
</dbReference>
<evidence type="ECO:0000313" key="5">
    <source>
        <dbReference type="EMBL" id="MFC4308778.1"/>
    </source>
</evidence>
<evidence type="ECO:0000256" key="3">
    <source>
        <dbReference type="ARBA" id="ARBA00022833"/>
    </source>
</evidence>